<dbReference type="Pfam" id="PF03050">
    <property type="entry name" value="DDE_Tnp_IS66"/>
    <property type="match status" value="1"/>
</dbReference>
<protein>
    <submittedName>
        <fullName evidence="2">Transposase IS66-like protein</fullName>
    </submittedName>
</protein>
<gene>
    <name evidence="2" type="ORF">DFR60_115113</name>
</gene>
<evidence type="ECO:0000313" key="2">
    <source>
        <dbReference type="EMBL" id="PXX48939.1"/>
    </source>
</evidence>
<comment type="caution">
    <text evidence="2">The sequence shown here is derived from an EMBL/GenBank/DDBJ whole genome shotgun (WGS) entry which is preliminary data.</text>
</comment>
<name>A0A2V3XXB5_9FIRM</name>
<evidence type="ECO:0000259" key="1">
    <source>
        <dbReference type="Pfam" id="PF03050"/>
    </source>
</evidence>
<dbReference type="InterPro" id="IPR052344">
    <property type="entry name" value="Transposase-related"/>
</dbReference>
<proteinExistence type="predicted"/>
<dbReference type="PANTHER" id="PTHR33678:SF1">
    <property type="entry name" value="BLL1576 PROTEIN"/>
    <property type="match status" value="1"/>
</dbReference>
<feature type="domain" description="Transposase IS66 central" evidence="1">
    <location>
        <begin position="1"/>
        <end position="154"/>
    </location>
</feature>
<dbReference type="InterPro" id="IPR004291">
    <property type="entry name" value="Transposase_IS66_central"/>
</dbReference>
<sequence>MVDGYSGYNKLKKIRRCCCYAHIRRYLIEAIPNGHDKDYSHPAVQGVLYCNKLFEYERVYKAKGLSYTQIYKRRLKDEKPAVEGFIRWLDAQRPEKGSHMDRAVTYIRNRKDTLMTYLEDGRCSLSNNPSENSIRPVTMGRKNWLFSDSPAGANASIVVYSMVEMAKAHGLHPYSYMKYLLDSRPSTDTSDAELANLAPWSEKARIACSNKSE</sequence>
<keyword evidence="3" id="KW-1185">Reference proteome</keyword>
<dbReference type="PANTHER" id="PTHR33678">
    <property type="entry name" value="BLL1576 PROTEIN"/>
    <property type="match status" value="1"/>
</dbReference>
<evidence type="ECO:0000313" key="3">
    <source>
        <dbReference type="Proteomes" id="UP000248057"/>
    </source>
</evidence>
<accession>A0A2V3XXB5</accession>
<dbReference type="EMBL" id="QJKD01000015">
    <property type="protein sequence ID" value="PXX48939.1"/>
    <property type="molecule type" value="Genomic_DNA"/>
</dbReference>
<dbReference type="AlphaFoldDB" id="A0A2V3XXB5"/>
<organism evidence="2 3">
    <name type="scientific">Hungatella effluvii</name>
    <dbReference type="NCBI Taxonomy" id="1096246"/>
    <lineage>
        <taxon>Bacteria</taxon>
        <taxon>Bacillati</taxon>
        <taxon>Bacillota</taxon>
        <taxon>Clostridia</taxon>
        <taxon>Lachnospirales</taxon>
        <taxon>Lachnospiraceae</taxon>
        <taxon>Hungatella</taxon>
    </lineage>
</organism>
<reference evidence="2 3" key="1">
    <citation type="submission" date="2018-05" db="EMBL/GenBank/DDBJ databases">
        <title>Genomic Encyclopedia of Type Strains, Phase IV (KMG-IV): sequencing the most valuable type-strain genomes for metagenomic binning, comparative biology and taxonomic classification.</title>
        <authorList>
            <person name="Goeker M."/>
        </authorList>
    </citation>
    <scope>NUCLEOTIDE SEQUENCE [LARGE SCALE GENOMIC DNA]</scope>
    <source>
        <strain evidence="2 3">DSM 24995</strain>
    </source>
</reference>
<dbReference type="Proteomes" id="UP000248057">
    <property type="component" value="Unassembled WGS sequence"/>
</dbReference>